<dbReference type="PANTHER" id="PTHR20883">
    <property type="entry name" value="PHYTANOYL-COA DIOXYGENASE DOMAIN CONTAINING 1"/>
    <property type="match status" value="1"/>
</dbReference>
<dbReference type="GO" id="GO:0005506">
    <property type="term" value="F:iron ion binding"/>
    <property type="evidence" value="ECO:0007669"/>
    <property type="project" value="UniProtKB-ARBA"/>
</dbReference>
<keyword evidence="1" id="KW-0479">Metal-binding</keyword>
<dbReference type="SUPFAM" id="SSF51197">
    <property type="entry name" value="Clavaminate synthase-like"/>
    <property type="match status" value="1"/>
</dbReference>
<dbReference type="InterPro" id="IPR008775">
    <property type="entry name" value="Phytyl_CoA_dOase-like"/>
</dbReference>
<evidence type="ECO:0000313" key="3">
    <source>
        <dbReference type="EMBL" id="AZN38997.1"/>
    </source>
</evidence>
<dbReference type="KEGG" id="palb:EJC50_04445"/>
<keyword evidence="4" id="KW-1185">Reference proteome</keyword>
<protein>
    <submittedName>
        <fullName evidence="3">Mitomycin antibiotics/polyketide fumonisin biosynthesis protein</fullName>
    </submittedName>
</protein>
<dbReference type="Gene3D" id="2.60.120.620">
    <property type="entry name" value="q2cbj1_9rhob like domain"/>
    <property type="match status" value="1"/>
</dbReference>
<evidence type="ECO:0000256" key="1">
    <source>
        <dbReference type="ARBA" id="ARBA00022723"/>
    </source>
</evidence>
<dbReference type="Pfam" id="PF05721">
    <property type="entry name" value="PhyH"/>
    <property type="match status" value="1"/>
</dbReference>
<keyword evidence="2" id="KW-0408">Iron</keyword>
<dbReference type="AlphaFoldDB" id="A0A3S8ZZT1"/>
<reference evidence="4" key="1">
    <citation type="submission" date="2018-12" db="EMBL/GenBank/DDBJ databases">
        <title>Genome sequence of Peanibacillus sp.</title>
        <authorList>
            <person name="Subramani G."/>
            <person name="Srinivasan S."/>
            <person name="Kim M.K."/>
        </authorList>
    </citation>
    <scope>NUCLEOTIDE SEQUENCE [LARGE SCALE GENOMIC DNA]</scope>
    <source>
        <strain evidence="4">18JY67-1</strain>
    </source>
</reference>
<dbReference type="GO" id="GO:0016706">
    <property type="term" value="F:2-oxoglutarate-dependent dioxygenase activity"/>
    <property type="evidence" value="ECO:0007669"/>
    <property type="project" value="UniProtKB-ARBA"/>
</dbReference>
<evidence type="ECO:0000313" key="4">
    <source>
        <dbReference type="Proteomes" id="UP000272528"/>
    </source>
</evidence>
<dbReference type="EMBL" id="CP034437">
    <property type="protein sequence ID" value="AZN38997.1"/>
    <property type="molecule type" value="Genomic_DNA"/>
</dbReference>
<accession>A0A3S8ZZT1</accession>
<sequence>MGYIGQWDRGRSQMNNKERYLFDLQGYLVVENVLSAEQLERMNRIVDEKRSLPEDPILGWGEDFRALIDDAKLNPYLNEILGDKYRLDHEYAIIHRKGAPKLGLHGGGTPYDPGQYYTVRNNQIYSGLTVVSYALTDIGPDDGGFCCIPGSHKSSFPTPKEYRDYSDIGPTVHVPQKAGDVLIFTEALTHGTFPWQALHERRSLLYKFTPAMISWAEYTREQAVLDSLTDAQRERLLSPASTGYRYFGY</sequence>
<dbReference type="PANTHER" id="PTHR20883:SF15">
    <property type="entry name" value="PHYTANOYL-COA DIOXYGENASE DOMAIN-CONTAINING PROTEIN 1"/>
    <property type="match status" value="1"/>
</dbReference>
<organism evidence="3 4">
    <name type="scientific">Paenibacillus albus</name>
    <dbReference type="NCBI Taxonomy" id="2495582"/>
    <lineage>
        <taxon>Bacteria</taxon>
        <taxon>Bacillati</taxon>
        <taxon>Bacillota</taxon>
        <taxon>Bacilli</taxon>
        <taxon>Bacillales</taxon>
        <taxon>Paenibacillaceae</taxon>
        <taxon>Paenibacillus</taxon>
    </lineage>
</organism>
<evidence type="ECO:0000256" key="2">
    <source>
        <dbReference type="ARBA" id="ARBA00023004"/>
    </source>
</evidence>
<dbReference type="OrthoDB" id="9796766at2"/>
<name>A0A3S8ZZT1_9BACL</name>
<proteinExistence type="predicted"/>
<dbReference type="Proteomes" id="UP000272528">
    <property type="component" value="Chromosome"/>
</dbReference>
<gene>
    <name evidence="3" type="ORF">EJC50_04445</name>
</gene>